<dbReference type="InterPro" id="IPR011006">
    <property type="entry name" value="CheY-like_superfamily"/>
</dbReference>
<dbReference type="SMART" id="SM00387">
    <property type="entry name" value="HATPase_c"/>
    <property type="match status" value="1"/>
</dbReference>
<dbReference type="CDD" id="cd16922">
    <property type="entry name" value="HATPase_EvgS-ArcB-TorS-like"/>
    <property type="match status" value="1"/>
</dbReference>
<dbReference type="FunFam" id="1.10.287.130:FF:000004">
    <property type="entry name" value="Ethylene receptor 1"/>
    <property type="match status" value="1"/>
</dbReference>
<evidence type="ECO:0000256" key="1">
    <source>
        <dbReference type="ARBA" id="ARBA00000085"/>
    </source>
</evidence>
<keyword evidence="5" id="KW-0808">Transferase</keyword>
<dbReference type="Proteomes" id="UP000187417">
    <property type="component" value="Unassembled WGS sequence"/>
</dbReference>
<dbReference type="FunFam" id="3.30.565.10:FF:000010">
    <property type="entry name" value="Sensor histidine kinase RcsC"/>
    <property type="match status" value="1"/>
</dbReference>
<dbReference type="InterPro" id="IPR003661">
    <property type="entry name" value="HisK_dim/P_dom"/>
</dbReference>
<dbReference type="Gene3D" id="3.30.450.40">
    <property type="match status" value="1"/>
</dbReference>
<dbReference type="Pfam" id="PF00072">
    <property type="entry name" value="Response_reg"/>
    <property type="match status" value="1"/>
</dbReference>
<keyword evidence="9" id="KW-0067">ATP-binding</keyword>
<keyword evidence="11" id="KW-0472">Membrane</keyword>
<dbReference type="GO" id="GO:0000155">
    <property type="term" value="F:phosphorelay sensor kinase activity"/>
    <property type="evidence" value="ECO:0007669"/>
    <property type="project" value="InterPro"/>
</dbReference>
<dbReference type="CDD" id="cd17546">
    <property type="entry name" value="REC_hyHK_CKI1_RcsC-like"/>
    <property type="match status" value="1"/>
</dbReference>
<evidence type="ECO:0000256" key="5">
    <source>
        <dbReference type="ARBA" id="ARBA00022679"/>
    </source>
</evidence>
<dbReference type="GO" id="GO:0005524">
    <property type="term" value="F:ATP binding"/>
    <property type="evidence" value="ECO:0007669"/>
    <property type="project" value="UniProtKB-KW"/>
</dbReference>
<dbReference type="InterPro" id="IPR003594">
    <property type="entry name" value="HATPase_dom"/>
</dbReference>
<dbReference type="AlphaFoldDB" id="A0A1Q6F418"/>
<dbReference type="InterPro" id="IPR036097">
    <property type="entry name" value="HisK_dim/P_sf"/>
</dbReference>
<dbReference type="EMBL" id="MNQH01000033">
    <property type="protein sequence ID" value="OKY93590.1"/>
    <property type="molecule type" value="Genomic_DNA"/>
</dbReference>
<sequence length="1062" mass="121834">MGSESMLQEILWDTKIGWWKVDMARRVLLLSDYLCKTIGTEESEIGYDRFLQSVGEPFRASLKSLMSTDASLFSAEQIFSLCGPRGEVWFRWKVLRRETAADKGLVVSGYAQEISEREALPVDLCSIERMNTLLYRLNNISHTLLSFLHIGSIDEAINKVLTDVLKIFRGSRTYIAEFDWDNRRHICTYEVTDKGVESGRDRFDRLSMDETPWWVEQLEKRSPIALSCLDDLPSRARNEHDILAAQNIGSLFVLPMTFRDKLWGYAGIDVIGEHRDWQNEDYQWFASLVNIINICIELQRSKREAQIERDYLQNLYRYMPLGYVRFRMIYDKTGTPVDYKVLDSNYAAEKIIGKSQADYVGRLASELEIEDMPEYLKVFAKVLQVEQHVEKEVRLLASGRYVHVVMYSTTPEEVICLLSDMTEMYETHEALDRSEKLLRNIYDNIPVGIELYDRNGLLVDLNNKDLEIFGIRDKEDVLGVDFFKNPILDEEVWRRVRNREEFSFKAYYPFDRLNGYYVTSKQGRLEIYSSVCMLYDAQGRLSNFFLINIDNTEINRAHSRIAEFESSFSLVSRFGKVGYCRFDLVSKEGYGVPQWYYNLGEKEDTPLDQILGVYKHVNSSDRAEVLESIRQVKAGEIDSFSHDLRIDADGRQKWTRINVMRNPLNNDPSKIEMVCVNYDITELKETEKNLIEAKNKAEVSDRLKSAFLANMSHEIRTPLNAIVGFSNLIAETEDPDERREYVAIVQENNELLLKLISDILDLSKIEAGTLEFNDVEFDVNQMCQEIVRSLSLKVLDKPVELRFGDHLPECRLVGDKTRITQVLINFINNALKFTREGSVTLGYRCDDGMMLTFYVEDTGTGIPEQEQESVFERFVKLNSFVQGTGLGLAISKSIVEQMGGRIGLNSEPGKGSCFWFTHPYIRTRSVSAVASDAEMRQPGVSEGKMPVVLVAEDTDSNFLLVSLILKKGYEVLRAHNGAEAVRMCREFAPDVVLMDMKMPVMDGLEATRQIREAGSSVPIIAVTAYAYDSDRAKALDVGCDDYIAKPLTGDVLKKKLRKHLKR</sequence>
<dbReference type="InterPro" id="IPR005467">
    <property type="entry name" value="His_kinase_dom"/>
</dbReference>
<evidence type="ECO:0000256" key="11">
    <source>
        <dbReference type="ARBA" id="ARBA00023136"/>
    </source>
</evidence>
<evidence type="ECO:0000256" key="10">
    <source>
        <dbReference type="ARBA" id="ARBA00022989"/>
    </source>
</evidence>
<evidence type="ECO:0000313" key="17">
    <source>
        <dbReference type="EMBL" id="OKY93590.1"/>
    </source>
</evidence>
<dbReference type="PANTHER" id="PTHR43047">
    <property type="entry name" value="TWO-COMPONENT HISTIDINE PROTEIN KINASE"/>
    <property type="match status" value="1"/>
</dbReference>
<comment type="caution">
    <text evidence="17">The sequence shown here is derived from an EMBL/GenBank/DDBJ whole genome shotgun (WGS) entry which is preliminary data.</text>
</comment>
<name>A0A1Q6F418_9BACT</name>
<feature type="domain" description="Histidine kinase" evidence="13">
    <location>
        <begin position="710"/>
        <end position="922"/>
    </location>
</feature>
<dbReference type="SMART" id="SM00448">
    <property type="entry name" value="REC"/>
    <property type="match status" value="1"/>
</dbReference>
<dbReference type="Gene3D" id="3.40.50.2300">
    <property type="match status" value="1"/>
</dbReference>
<organism evidence="17 18">
    <name type="scientific">Alistipes putredinis</name>
    <dbReference type="NCBI Taxonomy" id="28117"/>
    <lineage>
        <taxon>Bacteria</taxon>
        <taxon>Pseudomonadati</taxon>
        <taxon>Bacteroidota</taxon>
        <taxon>Bacteroidia</taxon>
        <taxon>Bacteroidales</taxon>
        <taxon>Rikenellaceae</taxon>
        <taxon>Alistipes</taxon>
    </lineage>
</organism>
<evidence type="ECO:0000256" key="8">
    <source>
        <dbReference type="ARBA" id="ARBA00022777"/>
    </source>
</evidence>
<dbReference type="CDD" id="cd00082">
    <property type="entry name" value="HisKA"/>
    <property type="match status" value="1"/>
</dbReference>
<keyword evidence="7" id="KW-0547">Nucleotide-binding</keyword>
<dbReference type="SUPFAM" id="SSF55781">
    <property type="entry name" value="GAF domain-like"/>
    <property type="match status" value="1"/>
</dbReference>
<dbReference type="Gene3D" id="3.30.565.10">
    <property type="entry name" value="Histidine kinase-like ATPase, C-terminal domain"/>
    <property type="match status" value="1"/>
</dbReference>
<dbReference type="Gene3D" id="1.10.287.130">
    <property type="match status" value="1"/>
</dbReference>
<dbReference type="PROSITE" id="PS50109">
    <property type="entry name" value="HIS_KIN"/>
    <property type="match status" value="1"/>
</dbReference>
<dbReference type="Pfam" id="PF02518">
    <property type="entry name" value="HATPase_c"/>
    <property type="match status" value="1"/>
</dbReference>
<dbReference type="InterPro" id="IPR029016">
    <property type="entry name" value="GAF-like_dom_sf"/>
</dbReference>
<dbReference type="SMART" id="SM00388">
    <property type="entry name" value="HisKA"/>
    <property type="match status" value="1"/>
</dbReference>
<feature type="domain" description="PAS" evidence="15">
    <location>
        <begin position="434"/>
        <end position="475"/>
    </location>
</feature>
<keyword evidence="8 17" id="KW-0418">Kinase</keyword>
<dbReference type="SMART" id="SM00091">
    <property type="entry name" value="PAS"/>
    <property type="match status" value="3"/>
</dbReference>
<dbReference type="CDD" id="cd00130">
    <property type="entry name" value="PAS"/>
    <property type="match status" value="1"/>
</dbReference>
<evidence type="ECO:0000256" key="3">
    <source>
        <dbReference type="ARBA" id="ARBA00012438"/>
    </source>
</evidence>
<dbReference type="STRING" id="28117.BHV66_07995"/>
<dbReference type="SMART" id="SM00065">
    <property type="entry name" value="GAF"/>
    <property type="match status" value="1"/>
</dbReference>
<dbReference type="InterPro" id="IPR004358">
    <property type="entry name" value="Sig_transdc_His_kin-like_C"/>
</dbReference>
<feature type="modified residue" description="4-aspartylphosphate" evidence="12">
    <location>
        <position position="995"/>
    </location>
</feature>
<evidence type="ECO:0000259" key="14">
    <source>
        <dbReference type="PROSITE" id="PS50110"/>
    </source>
</evidence>
<evidence type="ECO:0000259" key="15">
    <source>
        <dbReference type="PROSITE" id="PS50112"/>
    </source>
</evidence>
<dbReference type="PROSITE" id="PS50112">
    <property type="entry name" value="PAS"/>
    <property type="match status" value="1"/>
</dbReference>
<protein>
    <recommendedName>
        <fullName evidence="3">histidine kinase</fullName>
        <ecNumber evidence="3">2.7.13.3</ecNumber>
    </recommendedName>
</protein>
<comment type="subcellular location">
    <subcellularLocation>
        <location evidence="2">Membrane</location>
    </subcellularLocation>
</comment>
<dbReference type="EC" id="2.7.13.3" evidence="3"/>
<evidence type="ECO:0000256" key="2">
    <source>
        <dbReference type="ARBA" id="ARBA00004370"/>
    </source>
</evidence>
<evidence type="ECO:0000256" key="7">
    <source>
        <dbReference type="ARBA" id="ARBA00022741"/>
    </source>
</evidence>
<reference evidence="17 18" key="1">
    <citation type="journal article" date="2016" name="Nat. Biotechnol.">
        <title>Measurement of bacterial replication rates in microbial communities.</title>
        <authorList>
            <person name="Brown C.T."/>
            <person name="Olm M.R."/>
            <person name="Thomas B.C."/>
            <person name="Banfield J.F."/>
        </authorList>
    </citation>
    <scope>NUCLEOTIDE SEQUENCE [LARGE SCALE GENOMIC DNA]</scope>
    <source>
        <strain evidence="17">CAG:67_53_122</strain>
    </source>
</reference>
<evidence type="ECO:0000256" key="12">
    <source>
        <dbReference type="PROSITE-ProRule" id="PRU00169"/>
    </source>
</evidence>
<dbReference type="SUPFAM" id="SSF55874">
    <property type="entry name" value="ATPase domain of HSP90 chaperone/DNA topoisomerase II/histidine kinase"/>
    <property type="match status" value="1"/>
</dbReference>
<dbReference type="SUPFAM" id="SSF55785">
    <property type="entry name" value="PYP-like sensor domain (PAS domain)"/>
    <property type="match status" value="3"/>
</dbReference>
<dbReference type="InterPro" id="IPR036890">
    <property type="entry name" value="HATPase_C_sf"/>
</dbReference>
<comment type="catalytic activity">
    <reaction evidence="1">
        <text>ATP + protein L-histidine = ADP + protein N-phospho-L-histidine.</text>
        <dbReference type="EC" id="2.7.13.3"/>
    </reaction>
</comment>
<keyword evidence="4 12" id="KW-0597">Phosphoprotein</keyword>
<evidence type="ECO:0000256" key="4">
    <source>
        <dbReference type="ARBA" id="ARBA00022553"/>
    </source>
</evidence>
<dbReference type="GeneID" id="73802473"/>
<dbReference type="PRINTS" id="PR00344">
    <property type="entry name" value="BCTRLSENSOR"/>
</dbReference>
<evidence type="ECO:0000256" key="9">
    <source>
        <dbReference type="ARBA" id="ARBA00022840"/>
    </source>
</evidence>
<proteinExistence type="predicted"/>
<evidence type="ECO:0000313" key="18">
    <source>
        <dbReference type="Proteomes" id="UP000187417"/>
    </source>
</evidence>
<feature type="domain" description="PAC" evidence="16">
    <location>
        <begin position="638"/>
        <end position="692"/>
    </location>
</feature>
<keyword evidence="10" id="KW-1133">Transmembrane helix</keyword>
<dbReference type="RefSeq" id="WP_050751445.1">
    <property type="nucleotide sequence ID" value="NZ_BAAFKT010000006.1"/>
</dbReference>
<evidence type="ECO:0000256" key="6">
    <source>
        <dbReference type="ARBA" id="ARBA00022692"/>
    </source>
</evidence>
<dbReference type="InterPro" id="IPR035965">
    <property type="entry name" value="PAS-like_dom_sf"/>
</dbReference>
<dbReference type="PROSITE" id="PS50110">
    <property type="entry name" value="RESPONSE_REGULATORY"/>
    <property type="match status" value="1"/>
</dbReference>
<keyword evidence="6" id="KW-0812">Transmembrane</keyword>
<dbReference type="InterPro" id="IPR003018">
    <property type="entry name" value="GAF"/>
</dbReference>
<feature type="domain" description="Response regulatory" evidence="14">
    <location>
        <begin position="946"/>
        <end position="1060"/>
    </location>
</feature>
<dbReference type="Gene3D" id="3.30.450.20">
    <property type="entry name" value="PAS domain"/>
    <property type="match status" value="3"/>
</dbReference>
<dbReference type="PROSITE" id="PS50113">
    <property type="entry name" value="PAC"/>
    <property type="match status" value="1"/>
</dbReference>
<dbReference type="InterPro" id="IPR000014">
    <property type="entry name" value="PAS"/>
</dbReference>
<dbReference type="SUPFAM" id="SSF52172">
    <property type="entry name" value="CheY-like"/>
    <property type="match status" value="1"/>
</dbReference>
<dbReference type="InterPro" id="IPR000700">
    <property type="entry name" value="PAS-assoc_C"/>
</dbReference>
<evidence type="ECO:0000259" key="13">
    <source>
        <dbReference type="PROSITE" id="PS50109"/>
    </source>
</evidence>
<gene>
    <name evidence="17" type="ORF">BHV66_07995</name>
</gene>
<dbReference type="NCBIfam" id="TIGR00229">
    <property type="entry name" value="sensory_box"/>
    <property type="match status" value="1"/>
</dbReference>
<dbReference type="GO" id="GO:0016020">
    <property type="term" value="C:membrane"/>
    <property type="evidence" value="ECO:0007669"/>
    <property type="project" value="UniProtKB-SubCell"/>
</dbReference>
<accession>A0A1Q6F418</accession>
<dbReference type="Pfam" id="PF00512">
    <property type="entry name" value="HisKA"/>
    <property type="match status" value="1"/>
</dbReference>
<evidence type="ECO:0000259" key="16">
    <source>
        <dbReference type="PROSITE" id="PS50113"/>
    </source>
</evidence>
<dbReference type="SUPFAM" id="SSF47384">
    <property type="entry name" value="Homodimeric domain of signal transducing histidine kinase"/>
    <property type="match status" value="1"/>
</dbReference>
<dbReference type="InterPro" id="IPR001789">
    <property type="entry name" value="Sig_transdc_resp-reg_receiver"/>
</dbReference>